<dbReference type="Proteomes" id="UP000270094">
    <property type="component" value="Unassembled WGS sequence"/>
</dbReference>
<accession>A0A3P7L5E7</accession>
<feature type="compositionally biased region" description="Low complexity" evidence="3">
    <location>
        <begin position="36"/>
        <end position="52"/>
    </location>
</feature>
<dbReference type="InterPro" id="IPR055167">
    <property type="entry name" value="Rootletin-like_CC"/>
</dbReference>
<sequence length="1149" mass="133038">MIFSCGISGSSPGRKLVVSENLPETLRSISAQTYQSSPASSTGSSPSRSSSPAVRTEDIAAGKWTRISSRVSVRPLTPSEAESVFERQRKRRRDTSTSKERSRMEDHDETRSSIDAGGTIQIPSSDSVKELIPESPGSRSNYGEFYCLFECIQMHCLMHGDLPLVLCRTSAAELIDAADARVSARTPRGTYKYAPYLRDEFSRDTSGENNYHHTSSFEDDLLEFDRGAAVARLDRTQDDLNKFRQRIDNNVEQQKEYSEMMAALQNKVHEYRKHIAELEGKMVSARRRQAEDGGFTILDSNVFQDTSNSFRDLEMWSPARTRGTTTNVVLAGDPNANYEMIARLDEERRRADEYRMQWENERAAKERLEDENERLRREFDRYDREYRDKERTFVNRERNLAQYLSDEQKKMMDMWTELQRVRKQFAELKDQTERDLDSQRSEFNRVLRSVSNITRNINITGGDVSGICGKKPYDRTKDKQILEFQAGSAGVSGPSLAALLTDLISGGSHTATYDSTIIEAVKRYRDRTGAADAAADRSLLEELKQIRGTGGSEGDAELQKELMLKYEESIERNIELESKGDESQRKIADLEAELRRVKEKLNDATNALMKIHEISQDSDKLIEGKRTRSLSPGKSPLPPSEALRSVRNALRNKDNDIQQLERKLKISESQVKEFMTKFETADDTRRRLDKQLSDAKREIDNQQKNIDELERNLRRVEDKLRASESERQAADKARKFLEEELAKVQASYQKSTTDDVRKIRDELDEQTNSIVEEHKNRITELTRRVENLLRENTKLKTDMAPLKDKLRDMEIEYNNTLRRLEEKDSQIKYIEEIRRNIQRDLDDQRNRNDLLAGEHDKLTSDLDNALKSTHLAEQQLKELKGQRDDYQKQKDDLSRQLFDIRHKFETEQKTVHDLTKSESRFNDEIDKLKQTIDDYERQVMLLRRTNDEFDTTIKNLQGKITQLENEVRSKTSEVEKLNDLNQKLQKEKQEIMNQKHKADADIQSLKETIRKLEQELEKLRNENKTLEAKEERARDLHNQQLNRANLLSKELDDSKHEITELNGELMADTTKSRTTTTTITRTIRQGPGGETIEGDEVTIPGSTDTDRTVDRYHDDLLSDLRVKEINDKWKLQLEKLENEKVRGAFNILQ</sequence>
<feature type="coiled-coil region" evidence="2">
    <location>
        <begin position="341"/>
        <end position="392"/>
    </location>
</feature>
<evidence type="ECO:0000259" key="4">
    <source>
        <dbReference type="Pfam" id="PF15035"/>
    </source>
</evidence>
<evidence type="ECO:0000256" key="2">
    <source>
        <dbReference type="SAM" id="Coils"/>
    </source>
</evidence>
<gene>
    <name evidence="6" type="ORF">SVUK_LOCUS9426</name>
</gene>
<dbReference type="Pfam" id="PF24627">
    <property type="entry name" value="PUMA_CC"/>
    <property type="match status" value="1"/>
</dbReference>
<keyword evidence="1 2" id="KW-0175">Coiled coil</keyword>
<evidence type="ECO:0000259" key="5">
    <source>
        <dbReference type="Pfam" id="PF24627"/>
    </source>
</evidence>
<feature type="domain" description="PUMA/OVT1 coiled-coil region" evidence="5">
    <location>
        <begin position="655"/>
        <end position="728"/>
    </location>
</feature>
<dbReference type="InterPro" id="IPR057531">
    <property type="entry name" value="PUMA/OVT1_CC"/>
</dbReference>
<name>A0A3P7L5E7_STRVU</name>
<dbReference type="Pfam" id="PF24423">
    <property type="entry name" value="OVT1"/>
    <property type="match status" value="1"/>
</dbReference>
<evidence type="ECO:0000313" key="7">
    <source>
        <dbReference type="Proteomes" id="UP000270094"/>
    </source>
</evidence>
<keyword evidence="7" id="KW-1185">Reference proteome</keyword>
<evidence type="ECO:0000256" key="3">
    <source>
        <dbReference type="SAM" id="MobiDB-lite"/>
    </source>
</evidence>
<feature type="domain" description="Rootletin-like coiled-coil" evidence="4">
    <location>
        <begin position="244"/>
        <end position="446"/>
    </location>
</feature>
<evidence type="ECO:0000313" key="6">
    <source>
        <dbReference type="EMBL" id="VDM74428.1"/>
    </source>
</evidence>
<protein>
    <submittedName>
        <fullName evidence="6">Uncharacterized protein</fullName>
    </submittedName>
</protein>
<feature type="compositionally biased region" description="Basic and acidic residues" evidence="3">
    <location>
        <begin position="94"/>
        <end position="112"/>
    </location>
</feature>
<dbReference type="PANTHER" id="PTHR23159">
    <property type="entry name" value="CENTROSOMAL PROTEIN 2"/>
    <property type="match status" value="1"/>
</dbReference>
<dbReference type="SUPFAM" id="SSF57997">
    <property type="entry name" value="Tropomyosin"/>
    <property type="match status" value="1"/>
</dbReference>
<dbReference type="OrthoDB" id="5835755at2759"/>
<dbReference type="PANTHER" id="PTHR23159:SF61">
    <property type="entry name" value="LIN-5 (FIVE) INTERACTING PROTEIN"/>
    <property type="match status" value="1"/>
</dbReference>
<feature type="coiled-coil region" evidence="2">
    <location>
        <begin position="643"/>
        <end position="1064"/>
    </location>
</feature>
<proteinExistence type="predicted"/>
<organism evidence="6 7">
    <name type="scientific">Strongylus vulgaris</name>
    <name type="common">Blood worm</name>
    <dbReference type="NCBI Taxonomy" id="40348"/>
    <lineage>
        <taxon>Eukaryota</taxon>
        <taxon>Metazoa</taxon>
        <taxon>Ecdysozoa</taxon>
        <taxon>Nematoda</taxon>
        <taxon>Chromadorea</taxon>
        <taxon>Rhabditida</taxon>
        <taxon>Rhabditina</taxon>
        <taxon>Rhabditomorpha</taxon>
        <taxon>Strongyloidea</taxon>
        <taxon>Strongylidae</taxon>
        <taxon>Strongylus</taxon>
    </lineage>
</organism>
<dbReference type="Pfam" id="PF15035">
    <property type="entry name" value="Rootletin"/>
    <property type="match status" value="1"/>
</dbReference>
<feature type="coiled-coil region" evidence="2">
    <location>
        <begin position="233"/>
        <end position="288"/>
    </location>
</feature>
<reference evidence="6 7" key="1">
    <citation type="submission" date="2018-11" db="EMBL/GenBank/DDBJ databases">
        <authorList>
            <consortium name="Pathogen Informatics"/>
        </authorList>
    </citation>
    <scope>NUCLEOTIDE SEQUENCE [LARGE SCALE GENOMIC DNA]</scope>
</reference>
<feature type="coiled-coil region" evidence="2">
    <location>
        <begin position="573"/>
        <end position="607"/>
    </location>
</feature>
<feature type="region of interest" description="Disordered" evidence="3">
    <location>
        <begin position="28"/>
        <end position="61"/>
    </location>
</feature>
<dbReference type="AlphaFoldDB" id="A0A3P7L5E7"/>
<evidence type="ECO:0000256" key="1">
    <source>
        <dbReference type="ARBA" id="ARBA00023054"/>
    </source>
</evidence>
<dbReference type="Gene3D" id="1.10.287.1490">
    <property type="match status" value="2"/>
</dbReference>
<dbReference type="EMBL" id="UYYB01094478">
    <property type="protein sequence ID" value="VDM74428.1"/>
    <property type="molecule type" value="Genomic_DNA"/>
</dbReference>
<feature type="region of interest" description="Disordered" evidence="3">
    <location>
        <begin position="75"/>
        <end position="135"/>
    </location>
</feature>